<name>A0A0D2JE68_9CHLO</name>
<dbReference type="GeneID" id="25727219"/>
<protein>
    <submittedName>
        <fullName evidence="5">AP-4 complex subunit mu</fullName>
    </submittedName>
</protein>
<dbReference type="FunFam" id="3.30.450.60:FF:000002">
    <property type="entry name" value="AP-2 complex subunit mu, putative"/>
    <property type="match status" value="1"/>
</dbReference>
<accession>A0A0D2JE68</accession>
<proteinExistence type="predicted"/>
<evidence type="ECO:0000256" key="4">
    <source>
        <dbReference type="ARBA" id="ARBA00023136"/>
    </source>
</evidence>
<dbReference type="GO" id="GO:0016192">
    <property type="term" value="P:vesicle-mediated transport"/>
    <property type="evidence" value="ECO:0007669"/>
    <property type="project" value="InterPro"/>
</dbReference>
<dbReference type="SUPFAM" id="SSF64356">
    <property type="entry name" value="SNARE-like"/>
    <property type="match status" value="1"/>
</dbReference>
<dbReference type="AlphaFoldDB" id="A0A0D2JE68"/>
<evidence type="ECO:0000313" key="6">
    <source>
        <dbReference type="Proteomes" id="UP000054498"/>
    </source>
</evidence>
<evidence type="ECO:0000256" key="3">
    <source>
        <dbReference type="ARBA" id="ARBA00022927"/>
    </source>
</evidence>
<dbReference type="InterPro" id="IPR050431">
    <property type="entry name" value="Adaptor_comp_med_subunit"/>
</dbReference>
<dbReference type="GO" id="GO:0006886">
    <property type="term" value="P:intracellular protein transport"/>
    <property type="evidence" value="ECO:0007669"/>
    <property type="project" value="InterPro"/>
</dbReference>
<dbReference type="Proteomes" id="UP000054498">
    <property type="component" value="Unassembled WGS sequence"/>
</dbReference>
<keyword evidence="2" id="KW-0813">Transport</keyword>
<reference evidence="5 6" key="1">
    <citation type="journal article" date="2013" name="BMC Genomics">
        <title>Reconstruction of the lipid metabolism for the microalga Monoraphidium neglectum from its genome sequence reveals characteristics suitable for biofuel production.</title>
        <authorList>
            <person name="Bogen C."/>
            <person name="Al-Dilaimi A."/>
            <person name="Albersmeier A."/>
            <person name="Wichmann J."/>
            <person name="Grundmann M."/>
            <person name="Rupp O."/>
            <person name="Lauersen K.J."/>
            <person name="Blifernez-Klassen O."/>
            <person name="Kalinowski J."/>
            <person name="Goesmann A."/>
            <person name="Mussgnug J.H."/>
            <person name="Kruse O."/>
        </authorList>
    </citation>
    <scope>NUCLEOTIDE SEQUENCE [LARGE SCALE GENOMIC DNA]</scope>
    <source>
        <strain evidence="5 6">SAG 48.87</strain>
    </source>
</reference>
<gene>
    <name evidence="5" type="ORF">MNEG_10091</name>
</gene>
<comment type="subcellular location">
    <subcellularLocation>
        <location evidence="1">Endomembrane system</location>
    </subcellularLocation>
</comment>
<evidence type="ECO:0000313" key="5">
    <source>
        <dbReference type="EMBL" id="KIY97872.1"/>
    </source>
</evidence>
<evidence type="ECO:0000256" key="1">
    <source>
        <dbReference type="ARBA" id="ARBA00004308"/>
    </source>
</evidence>
<dbReference type="GO" id="GO:0030131">
    <property type="term" value="C:clathrin adaptor complex"/>
    <property type="evidence" value="ECO:0007669"/>
    <property type="project" value="InterPro"/>
</dbReference>
<sequence length="125" mass="14121">MISQFFVLSPRGDVIIRRDYLGNVPKASTEIFFRNAKFFKGGDGDGAVEAPPVFIIDGVSYLHVKDGGVQLVAATRDNASPSFVLEFLKRISVIIKDYCGSLSEEAIRKNFVLIYELLDEWWCRR</sequence>
<dbReference type="GO" id="GO:0012505">
    <property type="term" value="C:endomembrane system"/>
    <property type="evidence" value="ECO:0007669"/>
    <property type="project" value="UniProtKB-SubCell"/>
</dbReference>
<dbReference type="PRINTS" id="PR00314">
    <property type="entry name" value="CLATHRINADPT"/>
</dbReference>
<keyword evidence="3" id="KW-0653">Protein transport</keyword>
<dbReference type="KEGG" id="mng:MNEG_10091"/>
<dbReference type="STRING" id="145388.A0A0D2JE68"/>
<dbReference type="RefSeq" id="XP_013896892.1">
    <property type="nucleotide sequence ID" value="XM_014041438.1"/>
</dbReference>
<dbReference type="PANTHER" id="PTHR10529">
    <property type="entry name" value="AP COMPLEX SUBUNIT MU"/>
    <property type="match status" value="1"/>
</dbReference>
<keyword evidence="4" id="KW-0472">Membrane</keyword>
<dbReference type="EMBL" id="KK102394">
    <property type="protein sequence ID" value="KIY97872.1"/>
    <property type="molecule type" value="Genomic_DNA"/>
</dbReference>
<organism evidence="5 6">
    <name type="scientific">Monoraphidium neglectum</name>
    <dbReference type="NCBI Taxonomy" id="145388"/>
    <lineage>
        <taxon>Eukaryota</taxon>
        <taxon>Viridiplantae</taxon>
        <taxon>Chlorophyta</taxon>
        <taxon>core chlorophytes</taxon>
        <taxon>Chlorophyceae</taxon>
        <taxon>CS clade</taxon>
        <taxon>Sphaeropleales</taxon>
        <taxon>Selenastraceae</taxon>
        <taxon>Monoraphidium</taxon>
    </lineage>
</organism>
<keyword evidence="6" id="KW-1185">Reference proteome</keyword>
<dbReference type="InterPro" id="IPR001392">
    <property type="entry name" value="Clathrin_mu"/>
</dbReference>
<dbReference type="OrthoDB" id="10259133at2759"/>
<evidence type="ECO:0000256" key="2">
    <source>
        <dbReference type="ARBA" id="ARBA00022448"/>
    </source>
</evidence>
<dbReference type="InterPro" id="IPR011012">
    <property type="entry name" value="Longin-like_dom_sf"/>
</dbReference>
<dbReference type="Gene3D" id="3.30.450.60">
    <property type="match status" value="1"/>
</dbReference>